<evidence type="ECO:0000313" key="2">
    <source>
        <dbReference type="Proteomes" id="UP000318138"/>
    </source>
</evidence>
<dbReference type="Proteomes" id="UP000318138">
    <property type="component" value="Chromosome"/>
</dbReference>
<dbReference type="EMBL" id="CP041372">
    <property type="protein sequence ID" value="QKS71950.1"/>
    <property type="molecule type" value="Genomic_DNA"/>
</dbReference>
<sequence>MARISRKNQEDIKLLAGTIIAQPLPQLWTDAQADAVLKASRRLRRKPSTSRLGRQYYFMFKARECHLAGDIQTAKSYLAKSAEEAGFNGI</sequence>
<keyword evidence="2" id="KW-1185">Reference proteome</keyword>
<gene>
    <name evidence="1" type="ORF">FLK61_35370</name>
</gene>
<reference evidence="2" key="1">
    <citation type="submission" date="2019-07" db="EMBL/GenBank/DDBJ databases">
        <title>Bacillus alkalisoli sp. nov. isolated from saline soil.</title>
        <authorList>
            <person name="Sun J.-Q."/>
            <person name="Xu L."/>
        </authorList>
    </citation>
    <scope>NUCLEOTIDE SEQUENCE [LARGE SCALE GENOMIC DNA]</scope>
    <source>
        <strain evidence="2">M4U3P1</strain>
    </source>
</reference>
<accession>A0A859FGL2</accession>
<name>A0A859FGL2_9BACI</name>
<dbReference type="AlphaFoldDB" id="A0A859FGL2"/>
<dbReference type="KEGG" id="psua:FLK61_35370"/>
<organism evidence="1 2">
    <name type="scientific">Paenalkalicoccus suaedae</name>
    <dbReference type="NCBI Taxonomy" id="2592382"/>
    <lineage>
        <taxon>Bacteria</taxon>
        <taxon>Bacillati</taxon>
        <taxon>Bacillota</taxon>
        <taxon>Bacilli</taxon>
        <taxon>Bacillales</taxon>
        <taxon>Bacillaceae</taxon>
        <taxon>Paenalkalicoccus</taxon>
    </lineage>
</organism>
<dbReference type="RefSeq" id="WP_176009932.1">
    <property type="nucleotide sequence ID" value="NZ_CP041372.2"/>
</dbReference>
<evidence type="ECO:0000313" key="1">
    <source>
        <dbReference type="EMBL" id="QKS71950.1"/>
    </source>
</evidence>
<proteinExistence type="predicted"/>
<protein>
    <submittedName>
        <fullName evidence="1">Uncharacterized protein</fullName>
    </submittedName>
</protein>